<evidence type="ECO:0000256" key="2">
    <source>
        <dbReference type="ARBA" id="ARBA00005585"/>
    </source>
</evidence>
<feature type="transmembrane region" description="Helical" evidence="7">
    <location>
        <begin position="1366"/>
        <end position="1386"/>
    </location>
</feature>
<dbReference type="GO" id="GO:0030659">
    <property type="term" value="C:cytoplasmic vesicle membrane"/>
    <property type="evidence" value="ECO:0007669"/>
    <property type="project" value="TreeGrafter"/>
</dbReference>
<evidence type="ECO:0000256" key="3">
    <source>
        <dbReference type="ARBA" id="ARBA00022692"/>
    </source>
</evidence>
<evidence type="ECO:0000256" key="7">
    <source>
        <dbReference type="SAM" id="Phobius"/>
    </source>
</evidence>
<comment type="subcellular location">
    <subcellularLocation>
        <location evidence="1">Membrane</location>
        <topology evidence="1">Multi-pass membrane protein</topology>
    </subcellularLocation>
</comment>
<feature type="domain" description="SSD" evidence="8">
    <location>
        <begin position="941"/>
        <end position="1099"/>
    </location>
</feature>
<feature type="transmembrane region" description="Helical" evidence="7">
    <location>
        <begin position="1467"/>
        <end position="1488"/>
    </location>
</feature>
<feature type="transmembrane region" description="Helical" evidence="7">
    <location>
        <begin position="1071"/>
        <end position="1100"/>
    </location>
</feature>
<evidence type="ECO:0000256" key="1">
    <source>
        <dbReference type="ARBA" id="ARBA00004141"/>
    </source>
</evidence>
<dbReference type="InterPro" id="IPR000731">
    <property type="entry name" value="SSD"/>
</dbReference>
<dbReference type="GO" id="GO:0006897">
    <property type="term" value="P:endocytosis"/>
    <property type="evidence" value="ECO:0007669"/>
    <property type="project" value="TreeGrafter"/>
</dbReference>
<feature type="transmembrane region" description="Helical" evidence="7">
    <location>
        <begin position="1127"/>
        <end position="1153"/>
    </location>
</feature>
<feature type="transmembrane region" description="Helical" evidence="7">
    <location>
        <begin position="1340"/>
        <end position="1359"/>
    </location>
</feature>
<accession>A0A0N4ZI90</accession>
<feature type="transmembrane region" description="Helical" evidence="7">
    <location>
        <begin position="1438"/>
        <end position="1461"/>
    </location>
</feature>
<organism evidence="9 10">
    <name type="scientific">Parastrongyloides trichosuri</name>
    <name type="common">Possum-specific nematode worm</name>
    <dbReference type="NCBI Taxonomy" id="131310"/>
    <lineage>
        <taxon>Eukaryota</taxon>
        <taxon>Metazoa</taxon>
        <taxon>Ecdysozoa</taxon>
        <taxon>Nematoda</taxon>
        <taxon>Chromadorea</taxon>
        <taxon>Rhabditida</taxon>
        <taxon>Tylenchina</taxon>
        <taxon>Panagrolaimomorpha</taxon>
        <taxon>Strongyloidoidea</taxon>
        <taxon>Strongyloididae</taxon>
        <taxon>Parastrongyloides</taxon>
    </lineage>
</organism>
<dbReference type="GO" id="GO:0005886">
    <property type="term" value="C:plasma membrane"/>
    <property type="evidence" value="ECO:0007669"/>
    <property type="project" value="TreeGrafter"/>
</dbReference>
<dbReference type="SUPFAM" id="SSF82866">
    <property type="entry name" value="Multidrug efflux transporter AcrB transmembrane domain"/>
    <property type="match status" value="2"/>
</dbReference>
<dbReference type="Pfam" id="PF02460">
    <property type="entry name" value="Patched"/>
    <property type="match status" value="1"/>
</dbReference>
<dbReference type="PANTHER" id="PTHR10796:SF108">
    <property type="entry name" value="SSD DOMAIN-CONTAINING PROTEIN"/>
    <property type="match status" value="1"/>
</dbReference>
<evidence type="ECO:0000259" key="8">
    <source>
        <dbReference type="PROSITE" id="PS50156"/>
    </source>
</evidence>
<proteinExistence type="inferred from homology"/>
<keyword evidence="9" id="KW-1185">Reference proteome</keyword>
<feature type="transmembrane region" description="Helical" evidence="7">
    <location>
        <begin position="969"/>
        <end position="994"/>
    </location>
</feature>
<dbReference type="Gene3D" id="1.20.1640.10">
    <property type="entry name" value="Multidrug efflux transporter AcrB transmembrane domain"/>
    <property type="match status" value="2"/>
</dbReference>
<evidence type="ECO:0000256" key="5">
    <source>
        <dbReference type="ARBA" id="ARBA00023136"/>
    </source>
</evidence>
<feature type="transmembrane region" description="Helical" evidence="7">
    <location>
        <begin position="1042"/>
        <end position="1065"/>
    </location>
</feature>
<keyword evidence="6" id="KW-0325">Glycoprotein</keyword>
<protein>
    <submittedName>
        <fullName evidence="10">SSD domain-containing protein</fullName>
    </submittedName>
</protein>
<sequence>MKRPSSTFVDSGILSGSPVTKLPKLEVDDDKSSMLGVAIKTTEVNLNKIPATPPSANVANGHSRTPTASMDIKSSLSNANTIQNNISISTPQTPLSSKQGMITPGVQTTQGVNNDAMLMEILKANPGFATILPNSAGLHGNLQNTSLSSNQSQHLLNLQQILHHHQALANTAAQRGISNANPSGLFQQQIQMAPSQFMPNISIQNNVGNSSINGMNGQITSSGLSTPSRPPQPANGSQVINKSHCNFSDAHLKICMEINNIKPNPTSNEIPNTTTITSTPISTNSITSISNISSSIGDNKQQTTSVLSNTSTMPGITTGIAPSASNMLPTPGKSVNNVMPTNSNTQNNLTSQQAAMIQAMNAQLQANNGKLNVGNQKPQPVMPGGSVFFNTPPGAGIPNTSVNHQPSLSNSNEVALQQAMMQAVLQANGNIPQIQQQNPILAAQIMALQQQQQNQATNMFLQNVVNAQNSNAANLLGGNNNPMSNNLTTNGDPNKSMLNSKNLLLAQSNEQKQKLMSICTNEILKCTQQMQHYQNLYNTLQIPADKEAAKVEYMKHAAIQAEMNVTLMNIKNQLNTSSQQENLINAQQHQLQAAAMAANNNVRSQLPNNLNIPSSLINNMPVDQFYEMQRQAVAQQHFLRQCQNAAGLQQQYQQQNQINAAVAAVAQNASMFQNQYAQSQLLQMQQLLSAQHQMFKQPNNGNGGAPHNIEQLNRQRSATISGEGPNQNQNGEVPKRAFLLIQAKDGGSMLRRNVLKNVIEIDSRITRIIEKEENNKIDINTNNDYLKNLSACYPLCNLNRPFHLFLKNLIPVLKNGNNKKDDTQENGTLVGGDTSTDILSYPHFKVMGNDIFIGLNLFGVKMSDHIFHNNKSNIKHVDTIILWYVSRSDTPKRIDDFRNITLQLFKEATDNKIKNESNEITFEIYGDEIANYEMVRGAIEATILMIIGFVLLIGFVTFIFYSQIQSKKYVTLLVIGAIASPFLSAISSFGILVWLGYDLYVIMCVTPFMILAIGVDDAFILTSSFVNLSNIKDPKKRILKTITAAGPSITITSLTNTVAFGIGFFTPTKQMSLFCVCTSIAVFLDYIFTYTLFLPILVLIARKECNYETNENKIINRIKYIKKYVKFLCSWIGKVTSILLLIFIFTLSSYYTFNIRQTFVPSKAFPSDSPLLTSLESIRKIFDSNFPVSIFFTNPPNITDITDHKNFYNLIEEIENLEDSHGRNNSLILLDKYEEFDKSTHELYNFLGIVNGNYTPSYHNMKYFLNNILKSERIDYDEKNQKILKLHITLMAKNMSEWSKRAKYYDKIRNILLKYPQFNGTIFDADSSILDMILNVASDLIGSITVSIVSMAIICLFFIPNIIGVIMIIIALTSICYNLVGFLAMWGSDLDLITIVDVLIASGLSVDYTAHIAHYFYASRGNYEERMVKALSEISVPMINAGLSTFLCMFPLIFIQTYTILAFAKTIFIVVGLGLIHGLFILPIMLSLSPLPDHEVNQIDNHQENTKLASIQPFIPKE</sequence>
<evidence type="ECO:0000313" key="9">
    <source>
        <dbReference type="Proteomes" id="UP000038045"/>
    </source>
</evidence>
<dbReference type="PROSITE" id="PS50156">
    <property type="entry name" value="SSD"/>
    <property type="match status" value="1"/>
</dbReference>
<dbReference type="PANTHER" id="PTHR10796">
    <property type="entry name" value="PATCHED-RELATED"/>
    <property type="match status" value="1"/>
</dbReference>
<dbReference type="InterPro" id="IPR051697">
    <property type="entry name" value="Patched_domain-protein"/>
</dbReference>
<evidence type="ECO:0000256" key="4">
    <source>
        <dbReference type="ARBA" id="ARBA00022989"/>
    </source>
</evidence>
<evidence type="ECO:0000256" key="6">
    <source>
        <dbReference type="ARBA" id="ARBA00023180"/>
    </source>
</evidence>
<dbReference type="WBParaSite" id="PTRK_0000764500.2">
    <property type="protein sequence ID" value="PTRK_0000764500.2"/>
    <property type="gene ID" value="PTRK_0000764500"/>
</dbReference>
<keyword evidence="4 7" id="KW-1133">Transmembrane helix</keyword>
<evidence type="ECO:0000313" key="10">
    <source>
        <dbReference type="WBParaSite" id="PTRK_0000764500.2"/>
    </source>
</evidence>
<feature type="transmembrane region" description="Helical" evidence="7">
    <location>
        <begin position="1392"/>
        <end position="1417"/>
    </location>
</feature>
<reference evidence="10" key="1">
    <citation type="submission" date="2017-02" db="UniProtKB">
        <authorList>
            <consortium name="WormBaseParasite"/>
        </authorList>
    </citation>
    <scope>IDENTIFICATION</scope>
</reference>
<feature type="transmembrane region" description="Helical" evidence="7">
    <location>
        <begin position="941"/>
        <end position="962"/>
    </location>
</feature>
<keyword evidence="5 7" id="KW-0472">Membrane</keyword>
<keyword evidence="3 7" id="KW-0812">Transmembrane</keyword>
<comment type="similarity">
    <text evidence="2">Belongs to the patched family.</text>
</comment>
<dbReference type="Proteomes" id="UP000038045">
    <property type="component" value="Unplaced"/>
</dbReference>
<dbReference type="InterPro" id="IPR003392">
    <property type="entry name" value="PTHD_SSD"/>
</dbReference>
<name>A0A0N4ZI90_PARTI</name>
<dbReference type="GO" id="GO:0018996">
    <property type="term" value="P:molting cycle, collagen and cuticulin-based cuticle"/>
    <property type="evidence" value="ECO:0007669"/>
    <property type="project" value="TreeGrafter"/>
</dbReference>
<feature type="transmembrane region" description="Helical" evidence="7">
    <location>
        <begin position="1000"/>
        <end position="1021"/>
    </location>
</feature>